<dbReference type="AlphaFoldDB" id="A0A1W6ZZA4"/>
<dbReference type="RefSeq" id="WP_086090478.1">
    <property type="nucleotide sequence ID" value="NZ_CP021112.1"/>
</dbReference>
<dbReference type="KEGG" id="psin:CAK95_25535"/>
<keyword evidence="2" id="KW-0378">Hydrolase</keyword>
<dbReference type="Pfam" id="PF00293">
    <property type="entry name" value="NUDIX"/>
    <property type="match status" value="1"/>
</dbReference>
<gene>
    <name evidence="4" type="ORF">CAK95_25535</name>
</gene>
<dbReference type="GO" id="GO:0004081">
    <property type="term" value="F:bis(5'-nucleosyl)-tetraphosphatase (asymmetrical) activity"/>
    <property type="evidence" value="ECO:0007669"/>
    <property type="project" value="TreeGrafter"/>
</dbReference>
<dbReference type="Proteomes" id="UP000194137">
    <property type="component" value="Chromosome"/>
</dbReference>
<sequence length="154" mass="17003">MSKRSAGLLVYKRAGEGLQVLLVHPGGPFWAKKDDGVWSIPKGEYGADEAPLSAARREFAEELGIVPRGDCHALGEVKQRGGKIVTAFALESDLEISIIKPGAFEMEWPPKSGRRQSFPEVDRVAWFSPEDARVKILESQRDFIDRLLALVAKS</sequence>
<accession>A0A1W6ZZA4</accession>
<dbReference type="GO" id="GO:0006167">
    <property type="term" value="P:AMP biosynthetic process"/>
    <property type="evidence" value="ECO:0007669"/>
    <property type="project" value="TreeGrafter"/>
</dbReference>
<dbReference type="STRING" id="1235591.CAK95_25535"/>
<dbReference type="InterPro" id="IPR051325">
    <property type="entry name" value="Nudix_hydrolase_domain"/>
</dbReference>
<evidence type="ECO:0000313" key="4">
    <source>
        <dbReference type="EMBL" id="ARQ02085.1"/>
    </source>
</evidence>
<dbReference type="PROSITE" id="PS51462">
    <property type="entry name" value="NUDIX"/>
    <property type="match status" value="1"/>
</dbReference>
<dbReference type="OrthoDB" id="954553at2"/>
<feature type="domain" description="Nudix hydrolase" evidence="3">
    <location>
        <begin position="1"/>
        <end position="151"/>
    </location>
</feature>
<proteinExistence type="predicted"/>
<dbReference type="PANTHER" id="PTHR21340:SF7">
    <property type="entry name" value="NUDIX HYDROLASE DOMAIN-CONTAINING PROTEIN"/>
    <property type="match status" value="1"/>
</dbReference>
<dbReference type="PROSITE" id="PS00893">
    <property type="entry name" value="NUDIX_BOX"/>
    <property type="match status" value="1"/>
</dbReference>
<dbReference type="EMBL" id="CP021112">
    <property type="protein sequence ID" value="ARQ02085.1"/>
    <property type="molecule type" value="Genomic_DNA"/>
</dbReference>
<evidence type="ECO:0000256" key="1">
    <source>
        <dbReference type="ARBA" id="ARBA00001946"/>
    </source>
</evidence>
<evidence type="ECO:0000256" key="2">
    <source>
        <dbReference type="ARBA" id="ARBA00022801"/>
    </source>
</evidence>
<reference evidence="4 5" key="1">
    <citation type="submission" date="2017-05" db="EMBL/GenBank/DDBJ databases">
        <title>Full genome sequence of Pseudorhodoplanes sinuspersici.</title>
        <authorList>
            <person name="Dastgheib S.M.M."/>
            <person name="Shavandi M."/>
            <person name="Tirandaz H."/>
        </authorList>
    </citation>
    <scope>NUCLEOTIDE SEQUENCE [LARGE SCALE GENOMIC DNA]</scope>
    <source>
        <strain evidence="4 5">RIPI110</strain>
    </source>
</reference>
<comment type="cofactor">
    <cofactor evidence="1">
        <name>Mg(2+)</name>
        <dbReference type="ChEBI" id="CHEBI:18420"/>
    </cofactor>
</comment>
<evidence type="ECO:0000313" key="5">
    <source>
        <dbReference type="Proteomes" id="UP000194137"/>
    </source>
</evidence>
<dbReference type="PANTHER" id="PTHR21340">
    <property type="entry name" value="DIADENOSINE 5,5-P1,P4-TETRAPHOSPHATE PYROPHOSPHOHYDROLASE MUTT"/>
    <property type="match status" value="1"/>
</dbReference>
<dbReference type="InterPro" id="IPR020084">
    <property type="entry name" value="NUDIX_hydrolase_CS"/>
</dbReference>
<dbReference type="InterPro" id="IPR015797">
    <property type="entry name" value="NUDIX_hydrolase-like_dom_sf"/>
</dbReference>
<evidence type="ECO:0000259" key="3">
    <source>
        <dbReference type="PROSITE" id="PS51462"/>
    </source>
</evidence>
<name>A0A1W6ZZA4_9HYPH</name>
<organism evidence="4 5">
    <name type="scientific">Pseudorhodoplanes sinuspersici</name>
    <dbReference type="NCBI Taxonomy" id="1235591"/>
    <lineage>
        <taxon>Bacteria</taxon>
        <taxon>Pseudomonadati</taxon>
        <taxon>Pseudomonadota</taxon>
        <taxon>Alphaproteobacteria</taxon>
        <taxon>Hyphomicrobiales</taxon>
        <taxon>Pseudorhodoplanes</taxon>
    </lineage>
</organism>
<dbReference type="SUPFAM" id="SSF55811">
    <property type="entry name" value="Nudix"/>
    <property type="match status" value="1"/>
</dbReference>
<protein>
    <recommendedName>
        <fullName evidence="3">Nudix hydrolase domain-containing protein</fullName>
    </recommendedName>
</protein>
<dbReference type="InterPro" id="IPR000086">
    <property type="entry name" value="NUDIX_hydrolase_dom"/>
</dbReference>
<dbReference type="Gene3D" id="3.90.79.10">
    <property type="entry name" value="Nucleoside Triphosphate Pyrophosphohydrolase"/>
    <property type="match status" value="1"/>
</dbReference>
<dbReference type="CDD" id="cd04662">
    <property type="entry name" value="NUDIX_Hydrolase"/>
    <property type="match status" value="1"/>
</dbReference>
<dbReference type="GO" id="GO:0006754">
    <property type="term" value="P:ATP biosynthetic process"/>
    <property type="evidence" value="ECO:0007669"/>
    <property type="project" value="TreeGrafter"/>
</dbReference>
<keyword evidence="5" id="KW-1185">Reference proteome</keyword>